<gene>
    <name evidence="2" type="ORF">METUNv1_01635</name>
</gene>
<name>F5RBJ2_METUF</name>
<dbReference type="CDD" id="cd01839">
    <property type="entry name" value="SGNH_arylesterase_like"/>
    <property type="match status" value="1"/>
</dbReference>
<sequence>MQQILVYADSLSWGIVPTTRRRLDFDQRWPGVLENALNEGSRRVRVIEDCLNGRRTVWDDPFKPGRNGLQGLAQRIEIHSPLALVVLMLGTNDFQSMHPHNAWHSAQGTAALVRAIREAPIEPGMPVPPVLVVAPPPITAPRGPIAPKFEGGEHKCVGLAGALRTVCDELGCAFFDAGSVIHASPLDGVHLDAAQHAELGAALVGPVSALIAPDR</sequence>
<dbReference type="Gene3D" id="3.40.50.1110">
    <property type="entry name" value="SGNH hydrolase"/>
    <property type="match status" value="1"/>
</dbReference>
<dbReference type="Proteomes" id="UP000005019">
    <property type="component" value="Unassembled WGS sequence"/>
</dbReference>
<evidence type="ECO:0000259" key="1">
    <source>
        <dbReference type="Pfam" id="PF13472"/>
    </source>
</evidence>
<dbReference type="AlphaFoldDB" id="F5RBJ2"/>
<organism evidence="2 3">
    <name type="scientific">Methyloversatilis universalis (strain ATCC BAA-1314 / DSM 25237 / JCM 13912 / CCUG 52030 / FAM5)</name>
    <dbReference type="NCBI Taxonomy" id="1000565"/>
    <lineage>
        <taxon>Bacteria</taxon>
        <taxon>Pseudomonadati</taxon>
        <taxon>Pseudomonadota</taxon>
        <taxon>Betaproteobacteria</taxon>
        <taxon>Nitrosomonadales</taxon>
        <taxon>Sterolibacteriaceae</taxon>
        <taxon>Methyloversatilis</taxon>
    </lineage>
</organism>
<dbReference type="Pfam" id="PF13472">
    <property type="entry name" value="Lipase_GDSL_2"/>
    <property type="match status" value="1"/>
</dbReference>
<protein>
    <submittedName>
        <fullName evidence="2">Arylesterase protein</fullName>
    </submittedName>
</protein>
<dbReference type="GO" id="GO:0016788">
    <property type="term" value="F:hydrolase activity, acting on ester bonds"/>
    <property type="evidence" value="ECO:0007669"/>
    <property type="project" value="UniProtKB-ARBA"/>
</dbReference>
<dbReference type="STRING" id="1000565.METUNv1_01635"/>
<comment type="caution">
    <text evidence="2">The sequence shown here is derived from an EMBL/GenBank/DDBJ whole genome shotgun (WGS) entry which is preliminary data.</text>
</comment>
<evidence type="ECO:0000313" key="3">
    <source>
        <dbReference type="Proteomes" id="UP000005019"/>
    </source>
</evidence>
<proteinExistence type="predicted"/>
<evidence type="ECO:0000313" key="2">
    <source>
        <dbReference type="EMBL" id="EGK72163.1"/>
    </source>
</evidence>
<dbReference type="InterPro" id="IPR036514">
    <property type="entry name" value="SGNH_hydro_sf"/>
</dbReference>
<dbReference type="SUPFAM" id="SSF52266">
    <property type="entry name" value="SGNH hydrolase"/>
    <property type="match status" value="1"/>
</dbReference>
<feature type="domain" description="SGNH hydrolase-type esterase" evidence="1">
    <location>
        <begin position="9"/>
        <end position="196"/>
    </location>
</feature>
<dbReference type="InterPro" id="IPR013830">
    <property type="entry name" value="SGNH_hydro"/>
</dbReference>
<reference evidence="2 3" key="1">
    <citation type="journal article" date="2011" name="J. Bacteriol.">
        <title>Genome sequence of Methyloversatilis universalis FAM5T, a methylotrophic representative of the order Rhodocyclales.</title>
        <authorList>
            <person name="Kittichotirat W."/>
            <person name="Good N.M."/>
            <person name="Hall R."/>
            <person name="Bringel F."/>
            <person name="Lajus A."/>
            <person name="Medigue C."/>
            <person name="Smalley N.E."/>
            <person name="Beck D."/>
            <person name="Bumgarner R."/>
            <person name="Vuilleumier S."/>
            <person name="Kalyuzhnaya M.G."/>
        </authorList>
    </citation>
    <scope>NUCLEOTIDE SEQUENCE [LARGE SCALE GENOMIC DNA]</scope>
    <source>
        <strain evidence="3">ATCC BAA-1314 / JCM 13912 / FAM5</strain>
    </source>
</reference>
<dbReference type="EMBL" id="AFHG01000043">
    <property type="protein sequence ID" value="EGK72163.1"/>
    <property type="molecule type" value="Genomic_DNA"/>
</dbReference>
<accession>F5RBJ2</accession>
<dbReference type="RefSeq" id="WP_008060622.1">
    <property type="nucleotide sequence ID" value="NZ_AFHG01000043.1"/>
</dbReference>
<dbReference type="OrthoDB" id="164654at2"/>
<dbReference type="eggNOG" id="COG2755">
    <property type="taxonomic scope" value="Bacteria"/>
</dbReference>
<keyword evidence="3" id="KW-1185">Reference proteome</keyword>